<reference evidence="1" key="1">
    <citation type="journal article" date="2020" name="Nature">
        <title>Giant virus diversity and host interactions through global metagenomics.</title>
        <authorList>
            <person name="Schulz F."/>
            <person name="Roux S."/>
            <person name="Paez-Espino D."/>
            <person name="Jungbluth S."/>
            <person name="Walsh D.A."/>
            <person name="Denef V.J."/>
            <person name="McMahon K.D."/>
            <person name="Konstantinidis K.T."/>
            <person name="Eloe-Fadrosh E.A."/>
            <person name="Kyrpides N.C."/>
            <person name="Woyke T."/>
        </authorList>
    </citation>
    <scope>NUCLEOTIDE SEQUENCE</scope>
    <source>
        <strain evidence="1">GVMAG-M-3300023184-190</strain>
    </source>
</reference>
<organism evidence="1">
    <name type="scientific">viral metagenome</name>
    <dbReference type="NCBI Taxonomy" id="1070528"/>
    <lineage>
        <taxon>unclassified sequences</taxon>
        <taxon>metagenomes</taxon>
        <taxon>organismal metagenomes</taxon>
    </lineage>
</organism>
<proteinExistence type="predicted"/>
<dbReference type="EMBL" id="MN740094">
    <property type="protein sequence ID" value="QHT87604.1"/>
    <property type="molecule type" value="Genomic_DNA"/>
</dbReference>
<name>A0A6C0I3Y5_9ZZZZ</name>
<evidence type="ECO:0000313" key="1">
    <source>
        <dbReference type="EMBL" id="QHT87604.1"/>
    </source>
</evidence>
<protein>
    <submittedName>
        <fullName evidence="1">Uncharacterized protein</fullName>
    </submittedName>
</protein>
<dbReference type="AlphaFoldDB" id="A0A6C0I3Y5"/>
<accession>A0A6C0I3Y5</accession>
<sequence>MSGQFNVAPNRNGYELYFQPAGKFNPGKHFNLQHILSENIDEIKMAELPVTGSSAENNDWINRVASCGSLIYEHAIRNSNPLKAKILPKKYLHSIELWEILVLFEKEDKLLKSCLRHKESGDLLLLTSTSLRSEETTGKTSESIDKSWSTYTVALYAVPEFWIAVKQVI</sequence>